<dbReference type="RefSeq" id="WP_151968680.1">
    <property type="nucleotide sequence ID" value="NZ_AP019860.1"/>
</dbReference>
<dbReference type="SUPFAM" id="SSF49723">
    <property type="entry name" value="Lipase/lipooxygenase domain (PLAT/LH2 domain)"/>
    <property type="match status" value="2"/>
</dbReference>
<feature type="domain" description="PLAT" evidence="3">
    <location>
        <begin position="40"/>
        <end position="153"/>
    </location>
</feature>
<accession>A0A5S9IMB6</accession>
<evidence type="ECO:0000313" key="5">
    <source>
        <dbReference type="Proteomes" id="UP000326354"/>
    </source>
</evidence>
<evidence type="ECO:0000313" key="4">
    <source>
        <dbReference type="EMBL" id="BBM84533.1"/>
    </source>
</evidence>
<evidence type="ECO:0000256" key="2">
    <source>
        <dbReference type="SAM" id="SignalP"/>
    </source>
</evidence>
<dbReference type="EMBL" id="AP019860">
    <property type="protein sequence ID" value="BBM84533.1"/>
    <property type="molecule type" value="Genomic_DNA"/>
</dbReference>
<feature type="signal peptide" evidence="2">
    <location>
        <begin position="1"/>
        <end position="24"/>
    </location>
</feature>
<keyword evidence="5" id="KW-1185">Reference proteome</keyword>
<keyword evidence="2" id="KW-0732">Signal</keyword>
<feature type="domain" description="PLAT" evidence="3">
    <location>
        <begin position="170"/>
        <end position="284"/>
    </location>
</feature>
<proteinExistence type="predicted"/>
<dbReference type="InterPro" id="IPR001024">
    <property type="entry name" value="PLAT/LH2_dom"/>
</dbReference>
<dbReference type="Proteomes" id="UP000326354">
    <property type="component" value="Chromosome"/>
</dbReference>
<organism evidence="4 5">
    <name type="scientific">Uabimicrobium amorphum</name>
    <dbReference type="NCBI Taxonomy" id="2596890"/>
    <lineage>
        <taxon>Bacteria</taxon>
        <taxon>Pseudomonadati</taxon>
        <taxon>Planctomycetota</taxon>
        <taxon>Candidatus Uabimicrobiia</taxon>
        <taxon>Candidatus Uabimicrobiales</taxon>
        <taxon>Candidatus Uabimicrobiaceae</taxon>
        <taxon>Candidatus Uabimicrobium</taxon>
    </lineage>
</organism>
<dbReference type="AlphaFoldDB" id="A0A5S9IMB6"/>
<name>A0A5S9IMB6_UABAM</name>
<dbReference type="InterPro" id="IPR052970">
    <property type="entry name" value="Inner_ear_hair_cell_LOXHD"/>
</dbReference>
<dbReference type="PANTHER" id="PTHR45901">
    <property type="entry name" value="PROTEIN CBG12474"/>
    <property type="match status" value="1"/>
</dbReference>
<evidence type="ECO:0000256" key="1">
    <source>
        <dbReference type="SAM" id="Coils"/>
    </source>
</evidence>
<dbReference type="KEGG" id="uam:UABAM_02894"/>
<dbReference type="Gene3D" id="2.60.60.20">
    <property type="entry name" value="PLAT/LH2 domain"/>
    <property type="match status" value="2"/>
</dbReference>
<reference evidence="4 5" key="1">
    <citation type="submission" date="2019-08" db="EMBL/GenBank/DDBJ databases">
        <title>Complete genome sequence of Candidatus Uab amorphum.</title>
        <authorList>
            <person name="Shiratori T."/>
            <person name="Suzuki S."/>
            <person name="Kakizawa Y."/>
            <person name="Ishida K."/>
        </authorList>
    </citation>
    <scope>NUCLEOTIDE SEQUENCE [LARGE SCALE GENOMIC DNA]</scope>
    <source>
        <strain evidence="4 5">SRT547</strain>
    </source>
</reference>
<dbReference type="PANTHER" id="PTHR45901:SF4">
    <property type="entry name" value="PLAT DOMAIN-CONTAINING PROTEIN"/>
    <property type="match status" value="1"/>
</dbReference>
<dbReference type="Pfam" id="PF01477">
    <property type="entry name" value="PLAT"/>
    <property type="match status" value="2"/>
</dbReference>
<evidence type="ECO:0000259" key="3">
    <source>
        <dbReference type="PROSITE" id="PS50095"/>
    </source>
</evidence>
<feature type="coiled-coil region" evidence="1">
    <location>
        <begin position="296"/>
        <end position="454"/>
    </location>
</feature>
<keyword evidence="1" id="KW-0175">Coiled coil</keyword>
<protein>
    <recommendedName>
        <fullName evidence="3">PLAT domain-containing protein</fullName>
    </recommendedName>
</protein>
<gene>
    <name evidence="4" type="ORF">UABAM_02894</name>
</gene>
<dbReference type="InterPro" id="IPR036392">
    <property type="entry name" value="PLAT/LH2_dom_sf"/>
</dbReference>
<dbReference type="PROSITE" id="PS50095">
    <property type="entry name" value="PLAT"/>
    <property type="match status" value="2"/>
</dbReference>
<sequence length="459" mass="54302">MRKYQNSWLRVVFCCLFLLHTVNAQEWESSASTIKKDNTFILKVTTKTSGVENADTDDRVYIFLNGNQDLKRELDTEKNDLESNATDVFTFRFDYPMSKVHNILLRFRGGDAWLCENISFQFIRGEAVKTYDFKVHKWFSTDKADQKEINATTHELFPILDWQQIEGDDFILKVMTQTGLSKEAKSDDDMHLYINGEEAHKHVLDTFLDDFESGSSDVFFLPFDYPVSKIKYLLLRCDGDDAWLCENISFQLIRGNRKSKVYSFSQSTWFSQEKKPQLFASKSFPLTHEWQVRLSEEQKRAERKSIQQKIVNAKQQIRETKKQLRLAKKKLKAWLREAKELKKVAKDNIANATERQEKALQDRRNSQALRDSYMEEMQSASDARRRDIEESLKRKIKQLRENEKELQKANKSLREKKKALLDIEEKTRSLYQKVNALEEYIKELQELIDFLKRRIKNFD</sequence>
<feature type="chain" id="PRO_5024874050" description="PLAT domain-containing protein" evidence="2">
    <location>
        <begin position="25"/>
        <end position="459"/>
    </location>
</feature>